<dbReference type="NCBIfam" id="TIGR01528">
    <property type="entry name" value="NMN_trans_PnuC"/>
    <property type="match status" value="1"/>
</dbReference>
<proteinExistence type="inferred from homology"/>
<evidence type="ECO:0000256" key="6">
    <source>
        <dbReference type="ARBA" id="ARBA00022989"/>
    </source>
</evidence>
<dbReference type="KEGG" id="nah:F5544_41750"/>
<comment type="subcellular location">
    <subcellularLocation>
        <location evidence="1">Cell membrane</location>
        <topology evidence="1">Multi-pass membrane protein</topology>
    </subcellularLocation>
</comment>
<evidence type="ECO:0000256" key="1">
    <source>
        <dbReference type="ARBA" id="ARBA00004651"/>
    </source>
</evidence>
<evidence type="ECO:0000256" key="7">
    <source>
        <dbReference type="ARBA" id="ARBA00023136"/>
    </source>
</evidence>
<dbReference type="EMBL" id="CP046172">
    <property type="protein sequence ID" value="QIS16160.1"/>
    <property type="molecule type" value="Genomic_DNA"/>
</dbReference>
<dbReference type="GO" id="GO:0005886">
    <property type="term" value="C:plasma membrane"/>
    <property type="evidence" value="ECO:0007669"/>
    <property type="project" value="UniProtKB-SubCell"/>
</dbReference>
<sequence length="280" mass="31298">MQATLEGVGCADIANRHPRLRGRYVDADFRRPRPGRMKPPPTPVTQQVNPLVALLDAKLHIAGSEILWREIIGNAFGVASAVGGMRRRVWAWPVGIAGNALLFTVFLGGVFDTPQHLNMAGQAGRQLMFIAVSVYGWWQWYRHARIDTGLEHRGVDPRWASMRERLFLVVAMLAGTALFAQLFQALGSYGPWAEAWIFTGSVLATYGMARGWAEFWLVWIAVDIVGIPLLLKAGYYPSATLYFVYAGFVLWGFVVWARNLRFRNVPGRNPSNVPETVADR</sequence>
<dbReference type="Pfam" id="PF04973">
    <property type="entry name" value="NMN_transporter"/>
    <property type="match status" value="1"/>
</dbReference>
<feature type="transmembrane region" description="Helical" evidence="8">
    <location>
        <begin position="166"/>
        <end position="183"/>
    </location>
</feature>
<feature type="transmembrane region" description="Helical" evidence="8">
    <location>
        <begin position="242"/>
        <end position="260"/>
    </location>
</feature>
<keyword evidence="5 8" id="KW-0812">Transmembrane</keyword>
<evidence type="ECO:0000313" key="10">
    <source>
        <dbReference type="Proteomes" id="UP000503540"/>
    </source>
</evidence>
<keyword evidence="3" id="KW-0813">Transport</keyword>
<feature type="transmembrane region" description="Helical" evidence="8">
    <location>
        <begin position="123"/>
        <end position="141"/>
    </location>
</feature>
<feature type="transmembrane region" description="Helical" evidence="8">
    <location>
        <begin position="89"/>
        <end position="111"/>
    </location>
</feature>
<evidence type="ECO:0000256" key="2">
    <source>
        <dbReference type="ARBA" id="ARBA00006669"/>
    </source>
</evidence>
<dbReference type="PANTHER" id="PTHR36122">
    <property type="entry name" value="NICOTINAMIDE RIBOSIDE TRANSPORTER PNUC"/>
    <property type="match status" value="1"/>
</dbReference>
<keyword evidence="6 8" id="KW-1133">Transmembrane helix</keyword>
<evidence type="ECO:0000256" key="3">
    <source>
        <dbReference type="ARBA" id="ARBA00022448"/>
    </source>
</evidence>
<evidence type="ECO:0000256" key="8">
    <source>
        <dbReference type="SAM" id="Phobius"/>
    </source>
</evidence>
<reference evidence="9 10" key="1">
    <citation type="journal article" date="2019" name="ACS Chem. Biol.">
        <title>Identification and Mobilization of a Cryptic Antibiotic Biosynthesis Gene Locus from a Human-Pathogenic Nocardia Isolate.</title>
        <authorList>
            <person name="Herisse M."/>
            <person name="Ishida K."/>
            <person name="Porter J.L."/>
            <person name="Howden B."/>
            <person name="Hertweck C."/>
            <person name="Stinear T.P."/>
            <person name="Pidot S.J."/>
        </authorList>
    </citation>
    <scope>NUCLEOTIDE SEQUENCE [LARGE SCALE GENOMIC DNA]</scope>
    <source>
        <strain evidence="9 10">AUSMDU00012717</strain>
    </source>
</reference>
<dbReference type="InterPro" id="IPR006419">
    <property type="entry name" value="NMN_transpt_PnuC"/>
</dbReference>
<keyword evidence="7 8" id="KW-0472">Membrane</keyword>
<name>A0A6G9YSQ6_9NOCA</name>
<accession>A0A6G9YSQ6</accession>
<keyword evidence="10" id="KW-1185">Reference proteome</keyword>
<dbReference type="AlphaFoldDB" id="A0A6G9YSQ6"/>
<evidence type="ECO:0000256" key="4">
    <source>
        <dbReference type="ARBA" id="ARBA00022475"/>
    </source>
</evidence>
<dbReference type="GO" id="GO:0034257">
    <property type="term" value="F:nicotinamide riboside transmembrane transporter activity"/>
    <property type="evidence" value="ECO:0007669"/>
    <property type="project" value="InterPro"/>
</dbReference>
<keyword evidence="4" id="KW-1003">Cell membrane</keyword>
<gene>
    <name evidence="9" type="ORF">F5544_41750</name>
</gene>
<protein>
    <submittedName>
        <fullName evidence="9">Nicotinamide riboside transporter PnuC</fullName>
    </submittedName>
</protein>
<comment type="similarity">
    <text evidence="2">Belongs to the nicotinamide ribonucleoside (NR) uptake permease (TC 4.B.1) family.</text>
</comment>
<organism evidence="9 10">
    <name type="scientific">Nocardia arthritidis</name>
    <dbReference type="NCBI Taxonomy" id="228602"/>
    <lineage>
        <taxon>Bacteria</taxon>
        <taxon>Bacillati</taxon>
        <taxon>Actinomycetota</taxon>
        <taxon>Actinomycetes</taxon>
        <taxon>Mycobacteriales</taxon>
        <taxon>Nocardiaceae</taxon>
        <taxon>Nocardia</taxon>
    </lineage>
</organism>
<evidence type="ECO:0000313" key="9">
    <source>
        <dbReference type="EMBL" id="QIS16160.1"/>
    </source>
</evidence>
<dbReference type="PANTHER" id="PTHR36122:SF2">
    <property type="entry name" value="NICOTINAMIDE RIBOSIDE TRANSPORTER PNUC"/>
    <property type="match status" value="1"/>
</dbReference>
<evidence type="ECO:0000256" key="5">
    <source>
        <dbReference type="ARBA" id="ARBA00022692"/>
    </source>
</evidence>
<dbReference type="Proteomes" id="UP000503540">
    <property type="component" value="Chromosome"/>
</dbReference>